<proteinExistence type="predicted"/>
<evidence type="ECO:0000313" key="3">
    <source>
        <dbReference type="EMBL" id="KHF25007.1"/>
    </source>
</evidence>
<dbReference type="PANTHER" id="PTHR31302:SF0">
    <property type="entry name" value="TRANSMEMBRANE PROTEIN WITH METALLOPHOSPHOESTERASE DOMAIN"/>
    <property type="match status" value="1"/>
</dbReference>
<accession>A0A0B0H8M3</accession>
<dbReference type="InterPro" id="IPR004843">
    <property type="entry name" value="Calcineurin-like_PHP"/>
</dbReference>
<dbReference type="STRING" id="2340.JV46_04650"/>
<evidence type="ECO:0000259" key="2">
    <source>
        <dbReference type="Pfam" id="PF00149"/>
    </source>
</evidence>
<feature type="transmembrane region" description="Helical" evidence="1">
    <location>
        <begin position="36"/>
        <end position="63"/>
    </location>
</feature>
<feature type="domain" description="Calcineurin-like phosphoesterase" evidence="2">
    <location>
        <begin position="155"/>
        <end position="319"/>
    </location>
</feature>
<dbReference type="GO" id="GO:0016787">
    <property type="term" value="F:hydrolase activity"/>
    <property type="evidence" value="ECO:0007669"/>
    <property type="project" value="UniProtKB-KW"/>
</dbReference>
<dbReference type="OrthoDB" id="9780884at2"/>
<evidence type="ECO:0000256" key="1">
    <source>
        <dbReference type="SAM" id="Phobius"/>
    </source>
</evidence>
<comment type="caution">
    <text evidence="3">The sequence shown here is derived from an EMBL/GenBank/DDBJ whole genome shotgun (WGS) entry which is preliminary data.</text>
</comment>
<organism evidence="3 4">
    <name type="scientific">Solemya velum gill symbiont</name>
    <dbReference type="NCBI Taxonomy" id="2340"/>
    <lineage>
        <taxon>Bacteria</taxon>
        <taxon>Pseudomonadati</taxon>
        <taxon>Pseudomonadota</taxon>
        <taxon>Gammaproteobacteria</taxon>
        <taxon>sulfur-oxidizing symbionts</taxon>
    </lineage>
</organism>
<dbReference type="Gene3D" id="3.60.21.10">
    <property type="match status" value="1"/>
</dbReference>
<dbReference type="InterPro" id="IPR051158">
    <property type="entry name" value="Metallophosphoesterase_sf"/>
</dbReference>
<protein>
    <submittedName>
        <fullName evidence="3">Phosphohydrolase</fullName>
    </submittedName>
</protein>
<keyword evidence="4" id="KW-1185">Reference proteome</keyword>
<dbReference type="RefSeq" id="WP_043117232.1">
    <property type="nucleotide sequence ID" value="NZ_JRAA01000002.1"/>
</dbReference>
<dbReference type="PANTHER" id="PTHR31302">
    <property type="entry name" value="TRANSMEMBRANE PROTEIN WITH METALLOPHOSPHOESTERASE DOMAIN-RELATED"/>
    <property type="match status" value="1"/>
</dbReference>
<gene>
    <name evidence="3" type="ORF">JV46_04650</name>
</gene>
<keyword evidence="1" id="KW-1133">Transmembrane helix</keyword>
<sequence length="377" mass="42363">MSINRQLLFVTIFLSVLALTNLYVYRRFFLRLSPRLHLAGAVLMSVIMLGELVFVIDMVVGIFPESLAVYLLLSTFIGASFMLFVIALVYDLAVSVSRRVPFDQERRRTIKVIFDTAMLIAAASYLWRGFIQGTKQPVVNDVVVRIKDFPFNGLSIVQLTDVHIGRTIKRDFLEEIVRRTNEMQPDIVVITGDLFDLPPGEIIDELQPLAKLDAPTYFVTGNHEYFHGVEPVLKTVESLGIKALTNKAVQFGDGEKHFNLVGFNDLTGGRFGIRPPNVEEAYSQIDESISTIVLSHQPKSISLVEERRCDLMLSGHTHGGQIFPFGWLVKIDQPYLAGLYEHLPGKQIFVSRGTGYWGPPLRVLAPSEISRIVITRA</sequence>
<name>A0A0B0H8M3_SOVGS</name>
<dbReference type="CDD" id="cd07385">
    <property type="entry name" value="MPP_YkuE_C"/>
    <property type="match status" value="1"/>
</dbReference>
<feature type="transmembrane region" description="Helical" evidence="1">
    <location>
        <begin position="69"/>
        <end position="90"/>
    </location>
</feature>
<dbReference type="EMBL" id="JRAA01000002">
    <property type="protein sequence ID" value="KHF25007.1"/>
    <property type="molecule type" value="Genomic_DNA"/>
</dbReference>
<feature type="transmembrane region" description="Helical" evidence="1">
    <location>
        <begin position="6"/>
        <end position="24"/>
    </location>
</feature>
<keyword evidence="1" id="KW-0812">Transmembrane</keyword>
<dbReference type="InterPro" id="IPR029052">
    <property type="entry name" value="Metallo-depent_PP-like"/>
</dbReference>
<reference evidence="3 4" key="1">
    <citation type="journal article" date="2014" name="BMC Genomics">
        <title>The genome of the intracellular bacterium of the coastal bivalve, Solemya velum: a blueprint for thriving in and out of symbiosis.</title>
        <authorList>
            <person name="Dmytrenko O."/>
            <person name="Russell S.L."/>
            <person name="Loo W.T."/>
            <person name="Fontanez K.M."/>
            <person name="Liao L."/>
            <person name="Roeselers G."/>
            <person name="Sharma R."/>
            <person name="Stewart F.J."/>
            <person name="Newton I.L."/>
            <person name="Woyke T."/>
            <person name="Wu D."/>
            <person name="Lang J.M."/>
            <person name="Eisen J.A."/>
            <person name="Cavanaugh C.M."/>
        </authorList>
    </citation>
    <scope>NUCLEOTIDE SEQUENCE [LARGE SCALE GENOMIC DNA]</scope>
    <source>
        <strain evidence="3 4">WH</strain>
    </source>
</reference>
<dbReference type="eggNOG" id="COG1408">
    <property type="taxonomic scope" value="Bacteria"/>
</dbReference>
<dbReference type="PATRIC" id="fig|2340.3.peg.1641"/>
<keyword evidence="1" id="KW-0472">Membrane</keyword>
<evidence type="ECO:0000313" key="4">
    <source>
        <dbReference type="Proteomes" id="UP000030856"/>
    </source>
</evidence>
<dbReference type="SUPFAM" id="SSF56300">
    <property type="entry name" value="Metallo-dependent phosphatases"/>
    <property type="match status" value="1"/>
</dbReference>
<keyword evidence="3" id="KW-0378">Hydrolase</keyword>
<dbReference type="AlphaFoldDB" id="A0A0B0H8M3"/>
<dbReference type="Proteomes" id="UP000030856">
    <property type="component" value="Unassembled WGS sequence"/>
</dbReference>
<dbReference type="Pfam" id="PF00149">
    <property type="entry name" value="Metallophos"/>
    <property type="match status" value="1"/>
</dbReference>